<dbReference type="GO" id="GO:0005524">
    <property type="term" value="F:ATP binding"/>
    <property type="evidence" value="ECO:0007669"/>
    <property type="project" value="InterPro"/>
</dbReference>
<dbReference type="Gene3D" id="3.40.50.300">
    <property type="entry name" value="P-loop containing nucleotide triphosphate hydrolases"/>
    <property type="match status" value="1"/>
</dbReference>
<protein>
    <recommendedName>
        <fullName evidence="4">Helicase ATP-binding domain-containing protein</fullName>
    </recommendedName>
</protein>
<comment type="caution">
    <text evidence="5">The sequence shown here is derived from an EMBL/GenBank/DDBJ whole genome shotgun (WGS) entry which is preliminary data.</text>
</comment>
<dbReference type="SUPFAM" id="SSF52540">
    <property type="entry name" value="P-loop containing nucleoside triphosphate hydrolases"/>
    <property type="match status" value="1"/>
</dbReference>
<keyword evidence="6" id="KW-1185">Reference proteome</keyword>
<feature type="domain" description="Helicase ATP-binding" evidence="4">
    <location>
        <begin position="1"/>
        <end position="147"/>
    </location>
</feature>
<keyword evidence="2" id="KW-0547">Nucleotide-binding</keyword>
<keyword evidence="1" id="KW-0378">Hydrolase</keyword>
<dbReference type="InterPro" id="IPR027417">
    <property type="entry name" value="P-loop_NTPase"/>
</dbReference>
<organism evidence="5 6">
    <name type="scientific">Coptis chinensis</name>
    <dbReference type="NCBI Taxonomy" id="261450"/>
    <lineage>
        <taxon>Eukaryota</taxon>
        <taxon>Viridiplantae</taxon>
        <taxon>Streptophyta</taxon>
        <taxon>Embryophyta</taxon>
        <taxon>Tracheophyta</taxon>
        <taxon>Spermatophyta</taxon>
        <taxon>Magnoliopsida</taxon>
        <taxon>Ranunculales</taxon>
        <taxon>Ranunculaceae</taxon>
        <taxon>Coptidoideae</taxon>
        <taxon>Coptis</taxon>
    </lineage>
</organism>
<dbReference type="GO" id="GO:0003723">
    <property type="term" value="F:RNA binding"/>
    <property type="evidence" value="ECO:0007669"/>
    <property type="project" value="UniProtKB-KW"/>
</dbReference>
<dbReference type="SMART" id="SM00487">
    <property type="entry name" value="DEXDc"/>
    <property type="match status" value="1"/>
</dbReference>
<sequence>MGKTVVFVLSMLRQIEPSAGQVAALVLCHKSELAYQVCLAICDLFVMGGVHIKNHKDLLKNECPHVVVGTPGRILAMAREKDLPLKNVRHFILDECDKMLESLDMRKDVQENFKMTPHDKQVMMFSATLSKEIRPLCFNVGARIQKLLPGLPFPMEIYVDDEAKLTLHELVQLGVAAVAAMDLLVLCFCFGVDLLCHEPLGAFAVRLLLCCRPAASLP</sequence>
<dbReference type="GO" id="GO:0016787">
    <property type="term" value="F:hydrolase activity"/>
    <property type="evidence" value="ECO:0007669"/>
    <property type="project" value="UniProtKB-KW"/>
</dbReference>
<evidence type="ECO:0000313" key="5">
    <source>
        <dbReference type="EMBL" id="KAF9613443.1"/>
    </source>
</evidence>
<dbReference type="OrthoDB" id="1550411at2759"/>
<evidence type="ECO:0000313" key="6">
    <source>
        <dbReference type="Proteomes" id="UP000631114"/>
    </source>
</evidence>
<dbReference type="EMBL" id="JADFTS010000003">
    <property type="protein sequence ID" value="KAF9613443.1"/>
    <property type="molecule type" value="Genomic_DNA"/>
</dbReference>
<dbReference type="AlphaFoldDB" id="A0A835IBE1"/>
<dbReference type="GO" id="GO:0004386">
    <property type="term" value="F:helicase activity"/>
    <property type="evidence" value="ECO:0007669"/>
    <property type="project" value="UniProtKB-KW"/>
</dbReference>
<evidence type="ECO:0000256" key="2">
    <source>
        <dbReference type="ARBA" id="ARBA00022806"/>
    </source>
</evidence>
<dbReference type="PROSITE" id="PS51192">
    <property type="entry name" value="HELICASE_ATP_BIND_1"/>
    <property type="match status" value="1"/>
</dbReference>
<evidence type="ECO:0000259" key="4">
    <source>
        <dbReference type="PROSITE" id="PS51192"/>
    </source>
</evidence>
<accession>A0A835IBE1</accession>
<dbReference type="Proteomes" id="UP000631114">
    <property type="component" value="Unassembled WGS sequence"/>
</dbReference>
<gene>
    <name evidence="5" type="ORF">IFM89_008290</name>
</gene>
<keyword evidence="3" id="KW-0694">RNA-binding</keyword>
<reference evidence="5 6" key="1">
    <citation type="submission" date="2020-10" db="EMBL/GenBank/DDBJ databases">
        <title>The Coptis chinensis genome and diversification of protoberbering-type alkaloids.</title>
        <authorList>
            <person name="Wang B."/>
            <person name="Shu S."/>
            <person name="Song C."/>
            <person name="Liu Y."/>
        </authorList>
    </citation>
    <scope>NUCLEOTIDE SEQUENCE [LARGE SCALE GENOMIC DNA]</scope>
    <source>
        <strain evidence="5">HL-2020</strain>
        <tissue evidence="5">Leaf</tissue>
    </source>
</reference>
<evidence type="ECO:0000256" key="3">
    <source>
        <dbReference type="ARBA" id="ARBA00022884"/>
    </source>
</evidence>
<dbReference type="PANTHER" id="PTHR47958">
    <property type="entry name" value="ATP-DEPENDENT RNA HELICASE DBP3"/>
    <property type="match status" value="1"/>
</dbReference>
<name>A0A835IBE1_9MAGN</name>
<dbReference type="InterPro" id="IPR014001">
    <property type="entry name" value="Helicase_ATP-bd"/>
</dbReference>
<proteinExistence type="predicted"/>
<dbReference type="InterPro" id="IPR011545">
    <property type="entry name" value="DEAD/DEAH_box_helicase_dom"/>
</dbReference>
<evidence type="ECO:0000256" key="1">
    <source>
        <dbReference type="ARBA" id="ARBA00022801"/>
    </source>
</evidence>
<keyword evidence="2" id="KW-0347">Helicase</keyword>
<dbReference type="Pfam" id="PF00270">
    <property type="entry name" value="DEAD"/>
    <property type="match status" value="1"/>
</dbReference>
<keyword evidence="2" id="KW-0067">ATP-binding</keyword>